<organism evidence="3 4">
    <name type="scientific">Marmota monax</name>
    <name type="common">Woodchuck</name>
    <dbReference type="NCBI Taxonomy" id="9995"/>
    <lineage>
        <taxon>Eukaryota</taxon>
        <taxon>Metazoa</taxon>
        <taxon>Chordata</taxon>
        <taxon>Craniata</taxon>
        <taxon>Vertebrata</taxon>
        <taxon>Euteleostomi</taxon>
        <taxon>Mammalia</taxon>
        <taxon>Eutheria</taxon>
        <taxon>Euarchontoglires</taxon>
        <taxon>Glires</taxon>
        <taxon>Rodentia</taxon>
        <taxon>Sciuromorpha</taxon>
        <taxon>Sciuridae</taxon>
        <taxon>Xerinae</taxon>
        <taxon>Marmotini</taxon>
        <taxon>Marmota</taxon>
    </lineage>
</organism>
<dbReference type="EMBL" id="CABDUW010000067">
    <property type="protein sequence ID" value="VTJ56539.1"/>
    <property type="molecule type" value="Genomic_DNA"/>
</dbReference>
<evidence type="ECO:0000313" key="3">
    <source>
        <dbReference type="EMBL" id="VTJ56539.1"/>
    </source>
</evidence>
<dbReference type="AlphaFoldDB" id="A0A5E4AIK3"/>
<keyword evidence="4" id="KW-1185">Reference proteome</keyword>
<reference evidence="3 4" key="1">
    <citation type="submission" date="2019-04" db="EMBL/GenBank/DDBJ databases">
        <authorList>
            <person name="Alioto T."/>
            <person name="Alioto T."/>
        </authorList>
    </citation>
    <scope>NUCLEOTIDE SEQUENCE [LARGE SCALE GENOMIC DNA]</scope>
</reference>
<name>A0A5E4AIK3_MARMO</name>
<proteinExistence type="predicted"/>
<feature type="compositionally biased region" description="Basic and acidic residues" evidence="1">
    <location>
        <begin position="54"/>
        <end position="70"/>
    </location>
</feature>
<sequence length="70" mass="6963">MKPPSRAGQSPLGKTRAGRAVPGGQRAQGGAAASSPLNPGAGGRGRGAGPADELLQRAKAGEEERMAERT</sequence>
<feature type="region of interest" description="Disordered" evidence="1">
    <location>
        <begin position="1"/>
        <end position="70"/>
    </location>
</feature>
<evidence type="ECO:0000313" key="4">
    <source>
        <dbReference type="Proteomes" id="UP000335636"/>
    </source>
</evidence>
<gene>
    <name evidence="2" type="ORF">GHT09_006184</name>
    <name evidence="3" type="ORF">MONAX_5E016753</name>
</gene>
<dbReference type="Proteomes" id="UP000662637">
    <property type="component" value="Unassembled WGS sequence"/>
</dbReference>
<protein>
    <submittedName>
        <fullName evidence="3">Uncharacterized protein</fullName>
    </submittedName>
</protein>
<evidence type="ECO:0000313" key="2">
    <source>
        <dbReference type="EMBL" id="KAF7482416.1"/>
    </source>
</evidence>
<evidence type="ECO:0000256" key="1">
    <source>
        <dbReference type="SAM" id="MobiDB-lite"/>
    </source>
</evidence>
<accession>A0A5E4AIK3</accession>
<feature type="compositionally biased region" description="Low complexity" evidence="1">
    <location>
        <begin position="18"/>
        <end position="36"/>
    </location>
</feature>
<reference evidence="2" key="2">
    <citation type="submission" date="2020-08" db="EMBL/GenBank/DDBJ databases">
        <authorList>
            <person name="Shumante A."/>
            <person name="Zimin A.V."/>
            <person name="Puiu D."/>
            <person name="Salzberg S.L."/>
        </authorList>
    </citation>
    <scope>NUCLEOTIDE SEQUENCE</scope>
    <source>
        <strain evidence="2">WC2-LM</strain>
        <tissue evidence="2">Liver</tissue>
    </source>
</reference>
<dbReference type="Proteomes" id="UP000335636">
    <property type="component" value="Unassembled WGS sequence"/>
</dbReference>
<dbReference type="EMBL" id="WJEC01000566">
    <property type="protein sequence ID" value="KAF7482416.1"/>
    <property type="molecule type" value="Genomic_DNA"/>
</dbReference>